<dbReference type="AlphaFoldDB" id="A0A415QAS4"/>
<evidence type="ECO:0000313" key="1">
    <source>
        <dbReference type="EMBL" id="RGV32903.1"/>
    </source>
</evidence>
<proteinExistence type="predicted"/>
<protein>
    <submittedName>
        <fullName evidence="2">Uncharacterized protein</fullName>
    </submittedName>
</protein>
<organism evidence="2 4">
    <name type="scientific">Butyricimonas virosa</name>
    <dbReference type="NCBI Taxonomy" id="544645"/>
    <lineage>
        <taxon>Bacteria</taxon>
        <taxon>Pseudomonadati</taxon>
        <taxon>Bacteroidota</taxon>
        <taxon>Bacteroidia</taxon>
        <taxon>Bacteroidales</taxon>
        <taxon>Odoribacteraceae</taxon>
        <taxon>Butyricimonas</taxon>
    </lineage>
</organism>
<dbReference type="Proteomes" id="UP000283589">
    <property type="component" value="Unassembled WGS sequence"/>
</dbReference>
<name>A0A415QAS4_9BACT</name>
<reference evidence="3 4" key="1">
    <citation type="submission" date="2018-08" db="EMBL/GenBank/DDBJ databases">
        <title>A genome reference for cultivated species of the human gut microbiota.</title>
        <authorList>
            <person name="Zou Y."/>
            <person name="Xue W."/>
            <person name="Luo G."/>
        </authorList>
    </citation>
    <scope>NUCLEOTIDE SEQUENCE [LARGE SCALE GENOMIC DNA]</scope>
    <source>
        <strain evidence="1 3">AF14-49</strain>
        <strain evidence="2 4">AF34-33</strain>
    </source>
</reference>
<accession>A0A415QAS4</accession>
<dbReference type="EMBL" id="QRPV01000044">
    <property type="protein sequence ID" value="RHM38507.1"/>
    <property type="molecule type" value="Genomic_DNA"/>
</dbReference>
<evidence type="ECO:0000313" key="4">
    <source>
        <dbReference type="Proteomes" id="UP000286038"/>
    </source>
</evidence>
<sequence>MILFMTCCVFFSKIKRIKERGGIFGLLVGCKLDLWDGIIVVIPCNGTKNVIIYPCNEAKFMKIYPCNETNYYICV</sequence>
<evidence type="ECO:0000313" key="2">
    <source>
        <dbReference type="EMBL" id="RHM38507.1"/>
    </source>
</evidence>
<evidence type="ECO:0000313" key="3">
    <source>
        <dbReference type="Proteomes" id="UP000283589"/>
    </source>
</evidence>
<dbReference type="EMBL" id="QRZA01000016">
    <property type="protein sequence ID" value="RGV32903.1"/>
    <property type="molecule type" value="Genomic_DNA"/>
</dbReference>
<dbReference type="Proteomes" id="UP000286038">
    <property type="component" value="Unassembled WGS sequence"/>
</dbReference>
<comment type="caution">
    <text evidence="2">The sequence shown here is derived from an EMBL/GenBank/DDBJ whole genome shotgun (WGS) entry which is preliminary data.</text>
</comment>
<gene>
    <name evidence="1" type="ORF">DWW18_12290</name>
    <name evidence="2" type="ORF">DWZ68_17750</name>
</gene>